<name>A0A221S475_9VIRU</name>
<accession>A0A221S475</accession>
<dbReference type="InterPro" id="IPR020818">
    <property type="entry name" value="Chaperonin_GroES"/>
</dbReference>
<dbReference type="EMBL" id="KU971150">
    <property type="protein sequence ID" value="ASN63744.1"/>
    <property type="molecule type" value="Genomic_DNA"/>
</dbReference>
<gene>
    <name evidence="3" type="primary">groES</name>
</gene>
<evidence type="ECO:0000256" key="1">
    <source>
        <dbReference type="ARBA" id="ARBA00006975"/>
    </source>
</evidence>
<dbReference type="GO" id="GO:0044183">
    <property type="term" value="F:protein folding chaperone"/>
    <property type="evidence" value="ECO:0007669"/>
    <property type="project" value="InterPro"/>
</dbReference>
<dbReference type="GO" id="GO:0051082">
    <property type="term" value="F:unfolded protein binding"/>
    <property type="evidence" value="ECO:0007669"/>
    <property type="project" value="TreeGrafter"/>
</dbReference>
<comment type="similarity">
    <text evidence="1">Belongs to the GroES chaperonin family.</text>
</comment>
<dbReference type="InterPro" id="IPR011032">
    <property type="entry name" value="GroES-like_sf"/>
</dbReference>
<dbReference type="GO" id="GO:0046872">
    <property type="term" value="F:metal ion binding"/>
    <property type="evidence" value="ECO:0007669"/>
    <property type="project" value="TreeGrafter"/>
</dbReference>
<organism evidence="3">
    <name type="scientific">uncultured virus</name>
    <dbReference type="NCBI Taxonomy" id="340016"/>
    <lineage>
        <taxon>Viruses</taxon>
        <taxon>environmental samples</taxon>
    </lineage>
</organism>
<sequence>MEMTPYGDYLLLKEREKAEKTKSGIIITNGIDGDYVYADVEATGPGLYTTTGTKIPMTVEAGDVVLLHTSMTGDQKRVKLEDTEYLLVRESEIVMLSKSSK</sequence>
<evidence type="ECO:0000256" key="2">
    <source>
        <dbReference type="ARBA" id="ARBA00023186"/>
    </source>
</evidence>
<dbReference type="Pfam" id="PF00166">
    <property type="entry name" value="Cpn10"/>
    <property type="match status" value="1"/>
</dbReference>
<dbReference type="PANTHER" id="PTHR10772">
    <property type="entry name" value="10 KDA HEAT SHOCK PROTEIN"/>
    <property type="match status" value="1"/>
</dbReference>
<dbReference type="PRINTS" id="PR00297">
    <property type="entry name" value="CHAPERONIN10"/>
</dbReference>
<dbReference type="PANTHER" id="PTHR10772:SF63">
    <property type="entry name" value="20 KDA CHAPERONIN, CHLOROPLASTIC"/>
    <property type="match status" value="1"/>
</dbReference>
<dbReference type="InterPro" id="IPR037124">
    <property type="entry name" value="Chaperonin_GroES_sf"/>
</dbReference>
<dbReference type="SMART" id="SM00883">
    <property type="entry name" value="Cpn10"/>
    <property type="match status" value="1"/>
</dbReference>
<dbReference type="SUPFAM" id="SSF50129">
    <property type="entry name" value="GroES-like"/>
    <property type="match status" value="1"/>
</dbReference>
<keyword evidence="2" id="KW-0143">Chaperone</keyword>
<dbReference type="GO" id="GO:0051087">
    <property type="term" value="F:protein-folding chaperone binding"/>
    <property type="evidence" value="ECO:0007669"/>
    <property type="project" value="TreeGrafter"/>
</dbReference>
<dbReference type="GO" id="GO:0005524">
    <property type="term" value="F:ATP binding"/>
    <property type="evidence" value="ECO:0007669"/>
    <property type="project" value="InterPro"/>
</dbReference>
<reference evidence="3" key="1">
    <citation type="submission" date="2016-03" db="EMBL/GenBank/DDBJ databases">
        <title>Novel chaperonins are prevalent in the virioplankton and link to viral biology and ecology.</title>
        <authorList>
            <person name="Marine R.L."/>
            <person name="Nasko D.J."/>
            <person name="Polson S.W."/>
            <person name="Wommack K.E."/>
        </authorList>
    </citation>
    <scope>NUCLEOTIDE SEQUENCE</scope>
</reference>
<evidence type="ECO:0000313" key="3">
    <source>
        <dbReference type="EMBL" id="ASN63744.1"/>
    </source>
</evidence>
<protein>
    <submittedName>
        <fullName evidence="3">Co-chaperonin GroES</fullName>
    </submittedName>
</protein>
<proteinExistence type="inferred from homology"/>
<dbReference type="Gene3D" id="2.30.33.40">
    <property type="entry name" value="GroES chaperonin"/>
    <property type="match status" value="1"/>
</dbReference>
<dbReference type="CDD" id="cd00320">
    <property type="entry name" value="cpn10"/>
    <property type="match status" value="1"/>
</dbReference>